<evidence type="ECO:0000256" key="1">
    <source>
        <dbReference type="ARBA" id="ARBA00004651"/>
    </source>
</evidence>
<dbReference type="SUPFAM" id="SSF81345">
    <property type="entry name" value="ABC transporter involved in vitamin B12 uptake, BtuC"/>
    <property type="match status" value="1"/>
</dbReference>
<gene>
    <name evidence="9" type="ORF">LCGC14_0952630</name>
</gene>
<feature type="transmembrane region" description="Helical" evidence="8">
    <location>
        <begin position="46"/>
        <end position="64"/>
    </location>
</feature>
<evidence type="ECO:0008006" key="10">
    <source>
        <dbReference type="Google" id="ProtNLM"/>
    </source>
</evidence>
<protein>
    <recommendedName>
        <fullName evidence="10">Iron ABC transporter permease</fullName>
    </recommendedName>
</protein>
<comment type="caution">
    <text evidence="9">The sequence shown here is derived from an EMBL/GenBank/DDBJ whole genome shotgun (WGS) entry which is preliminary data.</text>
</comment>
<dbReference type="InterPro" id="IPR000522">
    <property type="entry name" value="ABC_transptr_permease_BtuC"/>
</dbReference>
<evidence type="ECO:0000256" key="7">
    <source>
        <dbReference type="ARBA" id="ARBA00023136"/>
    </source>
</evidence>
<dbReference type="AlphaFoldDB" id="A0A0F9NGT4"/>
<keyword evidence="5 8" id="KW-0812">Transmembrane</keyword>
<evidence type="ECO:0000256" key="6">
    <source>
        <dbReference type="ARBA" id="ARBA00022989"/>
    </source>
</evidence>
<comment type="similarity">
    <text evidence="2">Belongs to the binding-protein-dependent transport system permease family. FecCD subfamily.</text>
</comment>
<sequence>MSAKQKVIIISLVSLLIVAIAPWIGLSDMSDGALKQQILVDIRLPRTLFAFVAGAGLAVCGMVFQAT</sequence>
<dbReference type="Pfam" id="PF01032">
    <property type="entry name" value="FecCD"/>
    <property type="match status" value="1"/>
</dbReference>
<evidence type="ECO:0000256" key="5">
    <source>
        <dbReference type="ARBA" id="ARBA00022692"/>
    </source>
</evidence>
<dbReference type="Gene3D" id="1.10.3470.10">
    <property type="entry name" value="ABC transporter involved in vitamin B12 uptake, BtuC"/>
    <property type="match status" value="1"/>
</dbReference>
<dbReference type="GO" id="GO:0005886">
    <property type="term" value="C:plasma membrane"/>
    <property type="evidence" value="ECO:0007669"/>
    <property type="project" value="UniProtKB-SubCell"/>
</dbReference>
<keyword evidence="4" id="KW-1003">Cell membrane</keyword>
<comment type="subcellular location">
    <subcellularLocation>
        <location evidence="1">Cell membrane</location>
        <topology evidence="1">Multi-pass membrane protein</topology>
    </subcellularLocation>
</comment>
<dbReference type="EMBL" id="LAZR01003399">
    <property type="protein sequence ID" value="KKN18740.1"/>
    <property type="molecule type" value="Genomic_DNA"/>
</dbReference>
<evidence type="ECO:0000313" key="9">
    <source>
        <dbReference type="EMBL" id="KKN18740.1"/>
    </source>
</evidence>
<keyword evidence="7 8" id="KW-0472">Membrane</keyword>
<keyword evidence="3" id="KW-0813">Transport</keyword>
<dbReference type="GO" id="GO:0022857">
    <property type="term" value="F:transmembrane transporter activity"/>
    <property type="evidence" value="ECO:0007669"/>
    <property type="project" value="InterPro"/>
</dbReference>
<organism evidence="9">
    <name type="scientific">marine sediment metagenome</name>
    <dbReference type="NCBI Taxonomy" id="412755"/>
    <lineage>
        <taxon>unclassified sequences</taxon>
        <taxon>metagenomes</taxon>
        <taxon>ecological metagenomes</taxon>
    </lineage>
</organism>
<proteinExistence type="inferred from homology"/>
<evidence type="ECO:0000256" key="4">
    <source>
        <dbReference type="ARBA" id="ARBA00022475"/>
    </source>
</evidence>
<name>A0A0F9NGT4_9ZZZZ</name>
<evidence type="ECO:0000256" key="8">
    <source>
        <dbReference type="SAM" id="Phobius"/>
    </source>
</evidence>
<evidence type="ECO:0000256" key="3">
    <source>
        <dbReference type="ARBA" id="ARBA00022448"/>
    </source>
</evidence>
<feature type="transmembrane region" description="Helical" evidence="8">
    <location>
        <begin position="7"/>
        <end position="26"/>
    </location>
</feature>
<evidence type="ECO:0000256" key="2">
    <source>
        <dbReference type="ARBA" id="ARBA00007935"/>
    </source>
</evidence>
<accession>A0A0F9NGT4</accession>
<dbReference type="InterPro" id="IPR037294">
    <property type="entry name" value="ABC_BtuC-like"/>
</dbReference>
<reference evidence="9" key="1">
    <citation type="journal article" date="2015" name="Nature">
        <title>Complex archaea that bridge the gap between prokaryotes and eukaryotes.</title>
        <authorList>
            <person name="Spang A."/>
            <person name="Saw J.H."/>
            <person name="Jorgensen S.L."/>
            <person name="Zaremba-Niedzwiedzka K."/>
            <person name="Martijn J."/>
            <person name="Lind A.E."/>
            <person name="van Eijk R."/>
            <person name="Schleper C."/>
            <person name="Guy L."/>
            <person name="Ettema T.J."/>
        </authorList>
    </citation>
    <scope>NUCLEOTIDE SEQUENCE</scope>
</reference>
<keyword evidence="6 8" id="KW-1133">Transmembrane helix</keyword>